<dbReference type="Pfam" id="PF18911">
    <property type="entry name" value="PKD_4"/>
    <property type="match status" value="1"/>
</dbReference>
<dbReference type="InterPro" id="IPR008979">
    <property type="entry name" value="Galactose-bd-like_sf"/>
</dbReference>
<dbReference type="InterPro" id="IPR000601">
    <property type="entry name" value="PKD_dom"/>
</dbReference>
<sequence>MKRTLLLVFSIMSSISFCQDVLMQNGSISTCSGIFYDSGGEFSNYSSNESFVLTICPEESEQRLKLDFLDFSTQLNADIMTIYDGNDTTASIIGEYSGNITPGLVFASFNNASGCLTIEYISNDAGNTTGWSADISCTNPCQEITAVLNSTTPTANTEAIIEVCVGDNINFNGSGIFEVDGTGASYTWDLGNGTTASGQSVNVSYDVPGVYLVNLDIRDTNMDNFMDGCPNINTINQIVRVSGKPDFSNTHIIDSTLCFGDTTTIEAVVNPLTLFYNCPPPESEETFLPDGNGAAYSTCINVTCFEADAVLTDVSQIFDICLNIEHSYSGDLDIKIISPNGQEAILFEQSGGGTYFGGANNLDNSEPGEGADYCFSMSASELLANANTINAGSNPPSNSWEPGTYLPVGSFDTLLGSPLNGEWCIVIVDNIPVDNGYIFSWELNFDDSVPQEIFEYVPTITSESWDANPSITEMNGNVITVAPTTAGEHCYTYRTVDEFGCEYTEDFCVTMLAIGESPTTFYEDLDGDGYGDANNSILDCSNIPPIGYALNGLDCDDLNNQINPDSNDSFGNGIDENCDGVDGNALSIEDLSINDIQVLPNPFKSVLNVNLPDVIIGNDINVKIYDLGGRSVFERVFLNATEDITINSLDKLEDAYYFLELSNDKIGFNVIKKIIKN</sequence>
<evidence type="ECO:0000313" key="10">
    <source>
        <dbReference type="Proteomes" id="UP000533900"/>
    </source>
</evidence>
<dbReference type="InterPro" id="IPR000859">
    <property type="entry name" value="CUB_dom"/>
</dbReference>
<dbReference type="Pfam" id="PF00431">
    <property type="entry name" value="CUB"/>
    <property type="match status" value="1"/>
</dbReference>
<dbReference type="InterPro" id="IPR013783">
    <property type="entry name" value="Ig-like_fold"/>
</dbReference>
<reference evidence="9" key="1">
    <citation type="submission" date="2020-08" db="EMBL/GenBank/DDBJ databases">
        <title>Winogradskyella ouciana sp. nov., isolated from the hadal seawater of the Mariana Trench.</title>
        <authorList>
            <person name="He X."/>
        </authorList>
    </citation>
    <scope>NUCLEOTIDE SEQUENCE [LARGE SCALE GENOMIC DNA]</scope>
    <source>
        <strain evidence="9">KCTC 52348</strain>
    </source>
</reference>
<keyword evidence="2 5" id="KW-0732">Signal</keyword>
<dbReference type="CDD" id="cd00041">
    <property type="entry name" value="CUB"/>
    <property type="match status" value="1"/>
</dbReference>
<dbReference type="InterPro" id="IPR002884">
    <property type="entry name" value="P_dom"/>
</dbReference>
<dbReference type="Proteomes" id="UP000533900">
    <property type="component" value="Unassembled WGS sequence"/>
</dbReference>
<dbReference type="PROSITE" id="PS01180">
    <property type="entry name" value="CUB"/>
    <property type="match status" value="1"/>
</dbReference>
<evidence type="ECO:0000259" key="8">
    <source>
        <dbReference type="PROSITE" id="PS51829"/>
    </source>
</evidence>
<keyword evidence="10" id="KW-1185">Reference proteome</keyword>
<feature type="domain" description="PKD" evidence="7">
    <location>
        <begin position="181"/>
        <end position="220"/>
    </location>
</feature>
<keyword evidence="4" id="KW-1015">Disulfide bond</keyword>
<dbReference type="Gene3D" id="2.60.40.10">
    <property type="entry name" value="Immunoglobulins"/>
    <property type="match status" value="1"/>
</dbReference>
<evidence type="ECO:0000256" key="1">
    <source>
        <dbReference type="ARBA" id="ARBA00022670"/>
    </source>
</evidence>
<gene>
    <name evidence="9" type="ORF">H7F21_16370</name>
</gene>
<evidence type="ECO:0000256" key="3">
    <source>
        <dbReference type="ARBA" id="ARBA00022801"/>
    </source>
</evidence>
<dbReference type="SUPFAM" id="SSF49854">
    <property type="entry name" value="Spermadhesin, CUB domain"/>
    <property type="match status" value="1"/>
</dbReference>
<evidence type="ECO:0000256" key="2">
    <source>
        <dbReference type="ARBA" id="ARBA00022729"/>
    </source>
</evidence>
<dbReference type="EMBL" id="JACLCP010000006">
    <property type="protein sequence ID" value="MBC2846683.1"/>
    <property type="molecule type" value="Genomic_DNA"/>
</dbReference>
<dbReference type="CDD" id="cd00146">
    <property type="entry name" value="PKD"/>
    <property type="match status" value="1"/>
</dbReference>
<organism evidence="9 10">
    <name type="scientific">Winogradskyella flava</name>
    <dbReference type="NCBI Taxonomy" id="1884876"/>
    <lineage>
        <taxon>Bacteria</taxon>
        <taxon>Pseudomonadati</taxon>
        <taxon>Bacteroidota</taxon>
        <taxon>Flavobacteriia</taxon>
        <taxon>Flavobacteriales</taxon>
        <taxon>Flavobacteriaceae</taxon>
        <taxon>Winogradskyella</taxon>
    </lineage>
</organism>
<dbReference type="NCBIfam" id="TIGR04183">
    <property type="entry name" value="Por_Secre_tail"/>
    <property type="match status" value="1"/>
</dbReference>
<dbReference type="GO" id="GO:0004252">
    <property type="term" value="F:serine-type endopeptidase activity"/>
    <property type="evidence" value="ECO:0007669"/>
    <property type="project" value="InterPro"/>
</dbReference>
<evidence type="ECO:0000313" key="9">
    <source>
        <dbReference type="EMBL" id="MBC2846683.1"/>
    </source>
</evidence>
<dbReference type="AlphaFoldDB" id="A0A842IYD7"/>
<dbReference type="PROSITE" id="PS51829">
    <property type="entry name" value="P_HOMO_B"/>
    <property type="match status" value="1"/>
</dbReference>
<evidence type="ECO:0000256" key="5">
    <source>
        <dbReference type="SAM" id="SignalP"/>
    </source>
</evidence>
<dbReference type="InterPro" id="IPR035986">
    <property type="entry name" value="PKD_dom_sf"/>
</dbReference>
<feature type="signal peptide" evidence="5">
    <location>
        <begin position="1"/>
        <end position="18"/>
    </location>
</feature>
<feature type="domain" description="P/Homo B" evidence="8">
    <location>
        <begin position="269"/>
        <end position="451"/>
    </location>
</feature>
<evidence type="ECO:0000259" key="6">
    <source>
        <dbReference type="PROSITE" id="PS01180"/>
    </source>
</evidence>
<dbReference type="Gene3D" id="2.60.120.260">
    <property type="entry name" value="Galactose-binding domain-like"/>
    <property type="match status" value="1"/>
</dbReference>
<protein>
    <submittedName>
        <fullName evidence="9">Proprotein convertase P-domain-containing protein</fullName>
    </submittedName>
</protein>
<keyword evidence="1" id="KW-0645">Protease</keyword>
<evidence type="ECO:0000256" key="4">
    <source>
        <dbReference type="ARBA" id="ARBA00023157"/>
    </source>
</evidence>
<dbReference type="SUPFAM" id="SSF49299">
    <property type="entry name" value="PKD domain"/>
    <property type="match status" value="1"/>
</dbReference>
<dbReference type="SUPFAM" id="SSF49785">
    <property type="entry name" value="Galactose-binding domain-like"/>
    <property type="match status" value="1"/>
</dbReference>
<dbReference type="Pfam" id="PF18962">
    <property type="entry name" value="Por_Secre_tail"/>
    <property type="match status" value="1"/>
</dbReference>
<dbReference type="InterPro" id="IPR026444">
    <property type="entry name" value="Secre_tail"/>
</dbReference>
<accession>A0A842IYD7</accession>
<feature type="chain" id="PRO_5032383450" evidence="5">
    <location>
        <begin position="19"/>
        <end position="677"/>
    </location>
</feature>
<dbReference type="InterPro" id="IPR035914">
    <property type="entry name" value="Sperma_CUB_dom_sf"/>
</dbReference>
<dbReference type="PROSITE" id="PS50093">
    <property type="entry name" value="PKD"/>
    <property type="match status" value="1"/>
</dbReference>
<name>A0A842IYD7_9FLAO</name>
<dbReference type="Gene3D" id="2.60.120.290">
    <property type="entry name" value="Spermadhesin, CUB domain"/>
    <property type="match status" value="1"/>
</dbReference>
<feature type="domain" description="CUB" evidence="6">
    <location>
        <begin position="18"/>
        <end position="138"/>
    </location>
</feature>
<evidence type="ECO:0000259" key="7">
    <source>
        <dbReference type="PROSITE" id="PS50093"/>
    </source>
</evidence>
<keyword evidence="3" id="KW-0378">Hydrolase</keyword>
<dbReference type="RefSeq" id="WP_185790388.1">
    <property type="nucleotide sequence ID" value="NZ_JACLCP010000006.1"/>
</dbReference>
<comment type="caution">
    <text evidence="9">The sequence shown here is derived from an EMBL/GenBank/DDBJ whole genome shotgun (WGS) entry which is preliminary data.</text>
</comment>
<dbReference type="GO" id="GO:0006508">
    <property type="term" value="P:proteolysis"/>
    <property type="evidence" value="ECO:0007669"/>
    <property type="project" value="UniProtKB-KW"/>
</dbReference>
<proteinExistence type="predicted"/>